<dbReference type="AlphaFoldDB" id="A0A146K6Y2"/>
<feature type="non-terminal residue" evidence="1">
    <location>
        <position position="134"/>
    </location>
</feature>
<accession>A0A146K6Y2</accession>
<gene>
    <name evidence="1" type="ORF">TPC1_16748</name>
</gene>
<dbReference type="EMBL" id="GDID01005011">
    <property type="protein sequence ID" value="JAP91595.1"/>
    <property type="molecule type" value="Transcribed_RNA"/>
</dbReference>
<protein>
    <submittedName>
        <fullName evidence="1">Uncharacterized protein</fullName>
    </submittedName>
</protein>
<reference evidence="1" key="1">
    <citation type="submission" date="2015-07" db="EMBL/GenBank/DDBJ databases">
        <title>Adaptation to a free-living lifestyle via gene acquisitions in the diplomonad Trepomonas sp. PC1.</title>
        <authorList>
            <person name="Xu F."/>
            <person name="Jerlstrom-Hultqvist J."/>
            <person name="Kolisko M."/>
            <person name="Simpson A.G.B."/>
            <person name="Roger A.J."/>
            <person name="Svard S.G."/>
            <person name="Andersson J.O."/>
        </authorList>
    </citation>
    <scope>NUCLEOTIDE SEQUENCE</scope>
    <source>
        <strain evidence="1">PC1</strain>
    </source>
</reference>
<name>A0A146K6Y2_9EUKA</name>
<organism evidence="1">
    <name type="scientific">Trepomonas sp. PC1</name>
    <dbReference type="NCBI Taxonomy" id="1076344"/>
    <lineage>
        <taxon>Eukaryota</taxon>
        <taxon>Metamonada</taxon>
        <taxon>Diplomonadida</taxon>
        <taxon>Hexamitidae</taxon>
        <taxon>Hexamitinae</taxon>
        <taxon>Trepomonas</taxon>
    </lineage>
</organism>
<feature type="non-terminal residue" evidence="1">
    <location>
        <position position="1"/>
    </location>
</feature>
<proteinExistence type="predicted"/>
<sequence length="134" mass="15457">AVLQNKLSIILKQTCSLLMEMVPAVEIVDYLILLKCFTDVVETFKLMDKNALCFVISTIINNYMDKDEVSQKIQTVNVYICYNLFRYQELLKIGEDDIILQQVVDQQIFLKLMKLALENPCELEEDSIVTVVEA</sequence>
<evidence type="ECO:0000313" key="1">
    <source>
        <dbReference type="EMBL" id="JAP91595.1"/>
    </source>
</evidence>